<evidence type="ECO:0000313" key="2">
    <source>
        <dbReference type="Proteomes" id="UP000504756"/>
    </source>
</evidence>
<sequence>MIYSILYIKITSKSMKKIELVDNFSFLYKDSRKSLCPFCAPFYKISSKIVDIYEIVINYLLIKKMKLQAD</sequence>
<protein>
    <submittedName>
        <fullName evidence="1">Uncharacterized protein</fullName>
    </submittedName>
</protein>
<reference evidence="1 2" key="1">
    <citation type="submission" date="2020-06" db="EMBL/GenBank/DDBJ databases">
        <title>Draft genome sequence of Lactic acid bacteria from Okinawan-style tofu.</title>
        <authorList>
            <person name="Takara I."/>
            <person name="Ikematsu S."/>
        </authorList>
    </citation>
    <scope>NUCLEOTIDE SEQUENCE [LARGE SCALE GENOMIC DNA]</scope>
    <source>
        <strain evidence="2">lg38</strain>
    </source>
</reference>
<gene>
    <name evidence="1" type="ORF">ikelab_03370</name>
</gene>
<dbReference type="EMBL" id="BLXU01000001">
    <property type="protein sequence ID" value="GFO51062.1"/>
    <property type="molecule type" value="Genomic_DNA"/>
</dbReference>
<organism evidence="1 2">
    <name type="scientific">Lactococcus garvieae</name>
    <dbReference type="NCBI Taxonomy" id="1363"/>
    <lineage>
        <taxon>Bacteria</taxon>
        <taxon>Bacillati</taxon>
        <taxon>Bacillota</taxon>
        <taxon>Bacilli</taxon>
        <taxon>Lactobacillales</taxon>
        <taxon>Streptococcaceae</taxon>
        <taxon>Lactococcus</taxon>
    </lineage>
</organism>
<name>A0A6L2ZSN7_9LACT</name>
<comment type="caution">
    <text evidence="1">The sequence shown here is derived from an EMBL/GenBank/DDBJ whole genome shotgun (WGS) entry which is preliminary data.</text>
</comment>
<dbReference type="Proteomes" id="UP000504756">
    <property type="component" value="Unassembled WGS sequence"/>
</dbReference>
<dbReference type="AlphaFoldDB" id="A0A6L2ZSN7"/>
<proteinExistence type="predicted"/>
<accession>A0A6L2ZSN7</accession>
<evidence type="ECO:0000313" key="1">
    <source>
        <dbReference type="EMBL" id="GFO51062.1"/>
    </source>
</evidence>